<evidence type="ECO:0000313" key="13">
    <source>
        <dbReference type="EMBL" id="ESU39286.1"/>
    </source>
</evidence>
<dbReference type="PROSITE" id="PS51285">
    <property type="entry name" value="AGC_KINASE_CTER"/>
    <property type="match status" value="1"/>
</dbReference>
<dbReference type="FunFam" id="3.30.200.20:FF:000042">
    <property type="entry name" value="Aurora kinase A"/>
    <property type="match status" value="1"/>
</dbReference>
<dbReference type="Gene3D" id="1.10.510.10">
    <property type="entry name" value="Transferase(Phosphotransferase) domain 1"/>
    <property type="match status" value="1"/>
</dbReference>
<evidence type="ECO:0000313" key="10">
    <source>
        <dbReference type="EMBL" id="ABW38743.1"/>
    </source>
</evidence>
<evidence type="ECO:0000256" key="7">
    <source>
        <dbReference type="RuleBase" id="RU000304"/>
    </source>
</evidence>
<dbReference type="VEuPathDB" id="GiardiaDB:GL50581_1371"/>
<dbReference type="CDD" id="cd05580">
    <property type="entry name" value="STKc_PKA_like"/>
    <property type="match status" value="1"/>
</dbReference>
<keyword evidence="2" id="KW-0808">Transferase</keyword>
<gene>
    <name evidence="13" type="ORF">DHA2_11214</name>
</gene>
<name>A8W2C2_GIAIN</name>
<dbReference type="Proteomes" id="UP000018320">
    <property type="component" value="Unassembled WGS sequence"/>
</dbReference>
<keyword evidence="5 6" id="KW-0067">ATP-binding</keyword>
<dbReference type="InterPro" id="IPR017441">
    <property type="entry name" value="Protein_kinase_ATP_BS"/>
</dbReference>
<evidence type="ECO:0000259" key="9">
    <source>
        <dbReference type="PROSITE" id="PS51285"/>
    </source>
</evidence>
<protein>
    <submittedName>
        <fullName evidence="13">Serine/threonine protein kinase</fullName>
    </submittedName>
    <submittedName>
        <fullName evidence="10">cAMP-dependent protein kinase A catalytic subunit</fullName>
    </submittedName>
</protein>
<dbReference type="PANTHER" id="PTHR24353:SF37">
    <property type="entry name" value="CAMP-DEPENDENT PROTEIN KINASE CATALYTIC SUBUNIT PRKX"/>
    <property type="match status" value="1"/>
</dbReference>
<evidence type="ECO:0000256" key="5">
    <source>
        <dbReference type="ARBA" id="ARBA00022840"/>
    </source>
</evidence>
<proteinExistence type="inferred from homology"/>
<dbReference type="EMBL" id="EU188636">
    <property type="protein sequence ID" value="ABW38743.1"/>
    <property type="molecule type" value="Genomic_DNA"/>
</dbReference>
<dbReference type="EMBL" id="EU188641">
    <property type="protein sequence ID" value="ABW38773.1"/>
    <property type="molecule type" value="Genomic_DNA"/>
</dbReference>
<dbReference type="GO" id="GO:0005952">
    <property type="term" value="C:cAMP-dependent protein kinase complex"/>
    <property type="evidence" value="ECO:0007669"/>
    <property type="project" value="TreeGrafter"/>
</dbReference>
<keyword evidence="3 6" id="KW-0547">Nucleotide-binding</keyword>
<feature type="domain" description="AGC-kinase C-terminal" evidence="9">
    <location>
        <begin position="283"/>
        <end position="359"/>
    </location>
</feature>
<dbReference type="PROSITE" id="PS00108">
    <property type="entry name" value="PROTEIN_KINASE_ST"/>
    <property type="match status" value="1"/>
</dbReference>
<keyword evidence="4 10" id="KW-0418">Kinase</keyword>
<sequence length="359" mass="40478">MEDIQVEAYPELSYKDLRHIKNIGSGSFGRVTLAQHIDTGKYYAVKAMSKRKIIALRQVAHINNECSILRVVRSPFIIRQYGTYQDDKNVYIILDFIQGGELFYHLRRYNKFPLQVVKFFAVEILLALGYLHNLGIAYRDLKLENVLVDNTGHIKLADLGFAKRLVEKNADGDTVSQLTFSIVGTPEYLAPEIIRSTGHDMSADWWAFGVLIYEMLTGSPPFFDDNPDMTCKKILGGKIIFASGFDKAAKDLIIRLLNPDKTRRLGASINNGTADIMKHAFFSGVNWSWFEKKVVKAPIVPKLTDPADTANYEDYLDENGNFEEDEIDYENLGSDAAELGLAEIPGTQEEIDALFVGFK</sequence>
<evidence type="ECO:0000256" key="3">
    <source>
        <dbReference type="ARBA" id="ARBA00022741"/>
    </source>
</evidence>
<dbReference type="AlphaFoldDB" id="A8W2C2"/>
<evidence type="ECO:0000259" key="8">
    <source>
        <dbReference type="PROSITE" id="PS50011"/>
    </source>
</evidence>
<feature type="binding site" evidence="6">
    <location>
        <position position="46"/>
    </location>
    <ligand>
        <name>ATP</name>
        <dbReference type="ChEBI" id="CHEBI:30616"/>
    </ligand>
</feature>
<dbReference type="Pfam" id="PF00069">
    <property type="entry name" value="Pkinase"/>
    <property type="match status" value="1"/>
</dbReference>
<dbReference type="FunFam" id="1.10.510.10:FF:000465">
    <property type="entry name" value="Non-specific serine/threonine protein kinase"/>
    <property type="match status" value="1"/>
</dbReference>
<feature type="domain" description="Protein kinase" evidence="8">
    <location>
        <begin position="17"/>
        <end position="282"/>
    </location>
</feature>
<dbReference type="EMBL" id="EU188637">
    <property type="protein sequence ID" value="ABW38749.1"/>
    <property type="molecule type" value="Genomic_DNA"/>
</dbReference>
<dbReference type="GO" id="GO:0004691">
    <property type="term" value="F:cAMP-dependent protein kinase activity"/>
    <property type="evidence" value="ECO:0007669"/>
    <property type="project" value="TreeGrafter"/>
</dbReference>
<evidence type="ECO:0000313" key="11">
    <source>
        <dbReference type="EMBL" id="ABW38749.1"/>
    </source>
</evidence>
<evidence type="ECO:0000256" key="4">
    <source>
        <dbReference type="ARBA" id="ARBA00022777"/>
    </source>
</evidence>
<dbReference type="InterPro" id="IPR011009">
    <property type="entry name" value="Kinase-like_dom_sf"/>
</dbReference>
<dbReference type="VEuPathDB" id="GiardiaDB:DHA2_11214"/>
<evidence type="ECO:0000256" key="6">
    <source>
        <dbReference type="PROSITE-ProRule" id="PRU10141"/>
    </source>
</evidence>
<reference evidence="10" key="1">
    <citation type="journal article" date="2007" name="Curr. Biol.">
        <title>Population genetics provides evidence for recombination in Giardia.</title>
        <authorList>
            <person name="Cooper M.A."/>
            <person name="Adam R.D."/>
            <person name="Worobey M."/>
            <person name="Sterling C.R."/>
        </authorList>
    </citation>
    <scope>NUCLEOTIDE SEQUENCE</scope>
    <source>
        <strain evidence="12">335</strain>
        <strain evidence="11">55</strain>
        <strain evidence="10">JH</strain>
    </source>
</reference>
<evidence type="ECO:0000313" key="14">
    <source>
        <dbReference type="Proteomes" id="UP000018320"/>
    </source>
</evidence>
<dbReference type="PROSITE" id="PS00107">
    <property type="entry name" value="PROTEIN_KINASE_ATP"/>
    <property type="match status" value="1"/>
</dbReference>
<dbReference type="InterPro" id="IPR000719">
    <property type="entry name" value="Prot_kinase_dom"/>
</dbReference>
<dbReference type="InterPro" id="IPR008271">
    <property type="entry name" value="Ser/Thr_kinase_AS"/>
</dbReference>
<comment type="similarity">
    <text evidence="7">Belongs to the protein kinase superfamily.</text>
</comment>
<dbReference type="SMART" id="SM00220">
    <property type="entry name" value="S_TKc"/>
    <property type="match status" value="1"/>
</dbReference>
<accession>A8W2C2</accession>
<dbReference type="GO" id="GO:0005524">
    <property type="term" value="F:ATP binding"/>
    <property type="evidence" value="ECO:0007669"/>
    <property type="project" value="UniProtKB-UniRule"/>
</dbReference>
<organism evidence="10">
    <name type="scientific">Giardia intestinalis</name>
    <name type="common">Giardia lamblia</name>
    <dbReference type="NCBI Taxonomy" id="5741"/>
    <lineage>
        <taxon>Eukaryota</taxon>
        <taxon>Metamonada</taxon>
        <taxon>Diplomonadida</taxon>
        <taxon>Hexamitidae</taxon>
        <taxon>Giardiinae</taxon>
        <taxon>Giardia</taxon>
    </lineage>
</organism>
<dbReference type="PROSITE" id="PS50011">
    <property type="entry name" value="PROTEIN_KINASE_DOM"/>
    <property type="match status" value="1"/>
</dbReference>
<dbReference type="EMBL" id="AHGT01000004">
    <property type="protein sequence ID" value="ESU39286.1"/>
    <property type="molecule type" value="Genomic_DNA"/>
</dbReference>
<reference evidence="14" key="2">
    <citation type="submission" date="2012-02" db="EMBL/GenBank/DDBJ databases">
        <title>Genome sequencing of Giardia lamblia Genotypes A2 and B isolates (DH and GS) and comparative analysis with the genomes of Genotypes A1 and E (WB and Pig).</title>
        <authorList>
            <person name="Adam R."/>
            <person name="Dahlstrom E."/>
            <person name="Martens C."/>
            <person name="Bruno D."/>
            <person name="Barbian K."/>
            <person name="Porcella S.F."/>
            <person name="Nash T."/>
        </authorList>
    </citation>
    <scope>NUCLEOTIDE SEQUENCE</scope>
    <source>
        <strain evidence="14">DH</strain>
    </source>
</reference>
<dbReference type="Gene3D" id="3.30.200.20">
    <property type="entry name" value="Phosphorylase Kinase, domain 1"/>
    <property type="match status" value="1"/>
</dbReference>
<evidence type="ECO:0000256" key="1">
    <source>
        <dbReference type="ARBA" id="ARBA00022527"/>
    </source>
</evidence>
<dbReference type="PANTHER" id="PTHR24353">
    <property type="entry name" value="CYCLIC NUCLEOTIDE-DEPENDENT PROTEIN KINASE"/>
    <property type="match status" value="1"/>
</dbReference>
<evidence type="ECO:0000313" key="12">
    <source>
        <dbReference type="EMBL" id="ABW38773.1"/>
    </source>
</evidence>
<keyword evidence="1 7" id="KW-0723">Serine/threonine-protein kinase</keyword>
<dbReference type="SUPFAM" id="SSF56112">
    <property type="entry name" value="Protein kinase-like (PK-like)"/>
    <property type="match status" value="1"/>
</dbReference>
<evidence type="ECO:0000256" key="2">
    <source>
        <dbReference type="ARBA" id="ARBA00022679"/>
    </source>
</evidence>
<dbReference type="VEuPathDB" id="GiardiaDB:QR46_3915"/>
<reference evidence="13" key="3">
    <citation type="submission" date="2012-02" db="EMBL/GenBank/DDBJ databases">
        <authorList>
            <person name="Feng W."/>
            <person name="Liu Z."/>
            <person name="Li S."/>
            <person name="Tang W."/>
            <person name="Yang J."/>
        </authorList>
    </citation>
    <scope>NUCLEOTIDE SEQUENCE</scope>
    <source>
        <strain evidence="13">DH</strain>
    </source>
</reference>
<dbReference type="InterPro" id="IPR000961">
    <property type="entry name" value="AGC-kinase_C"/>
</dbReference>
<reference evidence="13 14" key="4">
    <citation type="journal article" date="2013" name="Genome Biol. Evol.">
        <title>Genome sequencing of Giardia lamblia genotypes A2 and B isolates (DH and GS) and comparative analysis with the genomes of genotypes A1 and E (WB and Pig).</title>
        <authorList>
            <person name="Adam R.D."/>
            <person name="Dahlstrom E.W."/>
            <person name="Martens C.A."/>
            <person name="Bruno D.P."/>
            <person name="Barbian K.D."/>
            <person name="Ricklefs S.M."/>
            <person name="Hernandez M.M."/>
            <person name="Narla N.P."/>
            <person name="Patel R.B."/>
            <person name="Porcella S.F."/>
            <person name="Nash T.E."/>
        </authorList>
    </citation>
    <scope>NUCLEOTIDE SEQUENCE [LARGE SCALE GENOMIC DNA]</scope>
    <source>
        <strain evidence="13 14">DH</strain>
    </source>
</reference>
<dbReference type="VEuPathDB" id="GiardiaDB:GL50803_0011214"/>